<keyword evidence="3" id="KW-1185">Reference proteome</keyword>
<feature type="region of interest" description="Disordered" evidence="1">
    <location>
        <begin position="1"/>
        <end position="27"/>
    </location>
</feature>
<accession>A0A2Z6ME04</accession>
<sequence length="249" mass="28049">MSMESDSTVLHGVTGPNSGPKPQRKWKRLKRRAYEYEPPIRRDYEFEPPIRREPLRKELQSKVSQKVYVCNVFDNSLETYTKLVISNPYDATPPPPGLVLYGGDPFSPLVITDEYRPLLTKLSHLALDYYNYNINKGIIFEFHDLVKCIFRQDCRSKTVVTCGRDPTEFYITFQAKPIGKAPSSSPAITDVQAKDPSSSPAAITGYQFQAKGPSSSPAAITVFQAKVLVSVNKDDEDKPPVVEECRIKI</sequence>
<evidence type="ECO:0000313" key="2">
    <source>
        <dbReference type="EMBL" id="GAU30091.1"/>
    </source>
</evidence>
<gene>
    <name evidence="2" type="ORF">TSUD_392470</name>
</gene>
<dbReference type="Proteomes" id="UP000242715">
    <property type="component" value="Unassembled WGS sequence"/>
</dbReference>
<name>A0A2Z6ME04_TRISU</name>
<dbReference type="AlphaFoldDB" id="A0A2Z6ME04"/>
<dbReference type="EMBL" id="DF973415">
    <property type="protein sequence ID" value="GAU30091.1"/>
    <property type="molecule type" value="Genomic_DNA"/>
</dbReference>
<organism evidence="2 3">
    <name type="scientific">Trifolium subterraneum</name>
    <name type="common">Subterranean clover</name>
    <dbReference type="NCBI Taxonomy" id="3900"/>
    <lineage>
        <taxon>Eukaryota</taxon>
        <taxon>Viridiplantae</taxon>
        <taxon>Streptophyta</taxon>
        <taxon>Embryophyta</taxon>
        <taxon>Tracheophyta</taxon>
        <taxon>Spermatophyta</taxon>
        <taxon>Magnoliopsida</taxon>
        <taxon>eudicotyledons</taxon>
        <taxon>Gunneridae</taxon>
        <taxon>Pentapetalae</taxon>
        <taxon>rosids</taxon>
        <taxon>fabids</taxon>
        <taxon>Fabales</taxon>
        <taxon>Fabaceae</taxon>
        <taxon>Papilionoideae</taxon>
        <taxon>50 kb inversion clade</taxon>
        <taxon>NPAAA clade</taxon>
        <taxon>Hologalegina</taxon>
        <taxon>IRL clade</taxon>
        <taxon>Trifolieae</taxon>
        <taxon>Trifolium</taxon>
    </lineage>
</organism>
<proteinExistence type="predicted"/>
<reference evidence="3" key="1">
    <citation type="journal article" date="2017" name="Front. Plant Sci.">
        <title>Climate Clever Clovers: New Paradigm to Reduce the Environmental Footprint of Ruminants by Breeding Low Methanogenic Forages Utilizing Haplotype Variation.</title>
        <authorList>
            <person name="Kaur P."/>
            <person name="Appels R."/>
            <person name="Bayer P.E."/>
            <person name="Keeble-Gagnere G."/>
            <person name="Wang J."/>
            <person name="Hirakawa H."/>
            <person name="Shirasawa K."/>
            <person name="Vercoe P."/>
            <person name="Stefanova K."/>
            <person name="Durmic Z."/>
            <person name="Nichols P."/>
            <person name="Revell C."/>
            <person name="Isobe S.N."/>
            <person name="Edwards D."/>
            <person name="Erskine W."/>
        </authorList>
    </citation>
    <scope>NUCLEOTIDE SEQUENCE [LARGE SCALE GENOMIC DNA]</scope>
    <source>
        <strain evidence="3">cv. Daliak</strain>
    </source>
</reference>
<evidence type="ECO:0000313" key="3">
    <source>
        <dbReference type="Proteomes" id="UP000242715"/>
    </source>
</evidence>
<protein>
    <submittedName>
        <fullName evidence="2">Uncharacterized protein</fullName>
    </submittedName>
</protein>
<evidence type="ECO:0000256" key="1">
    <source>
        <dbReference type="SAM" id="MobiDB-lite"/>
    </source>
</evidence>